<dbReference type="PANTHER" id="PTHR23146:SF0">
    <property type="entry name" value="RNA POLYMERASE-ASSOCIATED PROTEIN LEO1"/>
    <property type="match status" value="1"/>
</dbReference>
<dbReference type="EMBL" id="ML977004">
    <property type="protein sequence ID" value="KAF1953334.1"/>
    <property type="molecule type" value="Genomic_DNA"/>
</dbReference>
<dbReference type="GO" id="GO:1990269">
    <property type="term" value="F:RNA polymerase II C-terminal domain phosphoserine binding"/>
    <property type="evidence" value="ECO:0007669"/>
    <property type="project" value="TreeGrafter"/>
</dbReference>
<feature type="compositionally biased region" description="Acidic residues" evidence="1">
    <location>
        <begin position="385"/>
        <end position="413"/>
    </location>
</feature>
<feature type="compositionally biased region" description="Basic residues" evidence="1">
    <location>
        <begin position="356"/>
        <end position="365"/>
    </location>
</feature>
<feature type="compositionally biased region" description="Acidic residues" evidence="1">
    <location>
        <begin position="22"/>
        <end position="52"/>
    </location>
</feature>
<name>A0A6A5TMA6_9PLEO</name>
<dbReference type="GO" id="GO:0032968">
    <property type="term" value="P:positive regulation of transcription elongation by RNA polymerase II"/>
    <property type="evidence" value="ECO:0007669"/>
    <property type="project" value="TreeGrafter"/>
</dbReference>
<dbReference type="Proteomes" id="UP000800035">
    <property type="component" value="Unassembled WGS sequence"/>
</dbReference>
<feature type="region of interest" description="Disordered" evidence="1">
    <location>
        <begin position="1"/>
        <end position="79"/>
    </location>
</feature>
<evidence type="ECO:0008006" key="4">
    <source>
        <dbReference type="Google" id="ProtNLM"/>
    </source>
</evidence>
<protein>
    <recommendedName>
        <fullName evidence="4">Leo1-domain-containing protein</fullName>
    </recommendedName>
</protein>
<feature type="region of interest" description="Disordered" evidence="1">
    <location>
        <begin position="305"/>
        <end position="458"/>
    </location>
</feature>
<feature type="compositionally biased region" description="Basic and acidic residues" evidence="1">
    <location>
        <begin position="305"/>
        <end position="327"/>
    </location>
</feature>
<evidence type="ECO:0000313" key="3">
    <source>
        <dbReference type="Proteomes" id="UP000800035"/>
    </source>
</evidence>
<dbReference type="GO" id="GO:0016593">
    <property type="term" value="C:Cdc73/Paf1 complex"/>
    <property type="evidence" value="ECO:0007669"/>
    <property type="project" value="InterPro"/>
</dbReference>
<dbReference type="GO" id="GO:0006368">
    <property type="term" value="P:transcription elongation by RNA polymerase II"/>
    <property type="evidence" value="ECO:0007669"/>
    <property type="project" value="InterPro"/>
</dbReference>
<dbReference type="OrthoDB" id="20844at2759"/>
<dbReference type="Pfam" id="PF04004">
    <property type="entry name" value="Leo1"/>
    <property type="match status" value="1"/>
</dbReference>
<reference evidence="2" key="1">
    <citation type="journal article" date="2020" name="Stud. Mycol.">
        <title>101 Dothideomycetes genomes: a test case for predicting lifestyles and emergence of pathogens.</title>
        <authorList>
            <person name="Haridas S."/>
            <person name="Albert R."/>
            <person name="Binder M."/>
            <person name="Bloem J."/>
            <person name="Labutti K."/>
            <person name="Salamov A."/>
            <person name="Andreopoulos B."/>
            <person name="Baker S."/>
            <person name="Barry K."/>
            <person name="Bills G."/>
            <person name="Bluhm B."/>
            <person name="Cannon C."/>
            <person name="Castanera R."/>
            <person name="Culley D."/>
            <person name="Daum C."/>
            <person name="Ezra D."/>
            <person name="Gonzalez J."/>
            <person name="Henrissat B."/>
            <person name="Kuo A."/>
            <person name="Liang C."/>
            <person name="Lipzen A."/>
            <person name="Lutzoni F."/>
            <person name="Magnuson J."/>
            <person name="Mondo S."/>
            <person name="Nolan M."/>
            <person name="Ohm R."/>
            <person name="Pangilinan J."/>
            <person name="Park H.-J."/>
            <person name="Ramirez L."/>
            <person name="Alfaro M."/>
            <person name="Sun H."/>
            <person name="Tritt A."/>
            <person name="Yoshinaga Y."/>
            <person name="Zwiers L.-H."/>
            <person name="Turgeon B."/>
            <person name="Goodwin S."/>
            <person name="Spatafora J."/>
            <person name="Crous P."/>
            <person name="Grigoriev I."/>
        </authorList>
    </citation>
    <scope>NUCLEOTIDE SEQUENCE</scope>
    <source>
        <strain evidence="2">CBS 675.92</strain>
    </source>
</reference>
<organism evidence="2 3">
    <name type="scientific">Byssothecium circinans</name>
    <dbReference type="NCBI Taxonomy" id="147558"/>
    <lineage>
        <taxon>Eukaryota</taxon>
        <taxon>Fungi</taxon>
        <taxon>Dikarya</taxon>
        <taxon>Ascomycota</taxon>
        <taxon>Pezizomycotina</taxon>
        <taxon>Dothideomycetes</taxon>
        <taxon>Pleosporomycetidae</taxon>
        <taxon>Pleosporales</taxon>
        <taxon>Massarineae</taxon>
        <taxon>Massarinaceae</taxon>
        <taxon>Byssothecium</taxon>
    </lineage>
</organism>
<keyword evidence="3" id="KW-1185">Reference proteome</keyword>
<dbReference type="InterPro" id="IPR007149">
    <property type="entry name" value="Leo1"/>
</dbReference>
<dbReference type="PANTHER" id="PTHR23146">
    <property type="entry name" value="LEO1 PROTEIN"/>
    <property type="match status" value="1"/>
</dbReference>
<feature type="compositionally biased region" description="Basic and acidic residues" evidence="1">
    <location>
        <begin position="366"/>
        <end position="384"/>
    </location>
</feature>
<proteinExistence type="predicted"/>
<evidence type="ECO:0000313" key="2">
    <source>
        <dbReference type="EMBL" id="KAF1953334.1"/>
    </source>
</evidence>
<gene>
    <name evidence="2" type="ORF">CC80DRAFT_537561</name>
</gene>
<evidence type="ECO:0000256" key="1">
    <source>
        <dbReference type="SAM" id="MobiDB-lite"/>
    </source>
</evidence>
<sequence length="458" mass="51519">MADDATGISSDEEAFTGTAEPIENEEVGAGDAGVEEDEEDLFGDGGDEVDEDAIQRKLDDEDLDSGDDEGRADRAPATPTYPEQQVEYNFMDADIARHPIPEPSDNELYLLKVPPFLTIEPTAFDHKTFQPPQTDHHSKLPPSDHFSAFNTATTTIRWRRSPSDRTKLQSNARILRWSDGSLTLQLANDPLNQYEINPTMLAPPQVNPRIPVPIRAARKDRDAKESYTYLSAIYEDAAVMRVTNKLTTALAVVPANNTKDDALEKLQNDLAKAATRGRDSADQAISFIDVNEDPELRRQREEAAFKEKQKQLRAREKAIQRDMERNSRTSNRTAYRQGPGGLDLGGLEGEEGSRRGGVKKPRKTARHGDWSDDDEPYRGRGNKEDEYDEDDDFIAASDEEEVVEEDDDDDDGITEAPKPRRKESPKRDRGGDDEDDDEDVQVRSKKRRVIEDDEDDEE</sequence>
<accession>A0A6A5TMA6</accession>
<feature type="compositionally biased region" description="Gly residues" evidence="1">
    <location>
        <begin position="338"/>
        <end position="347"/>
    </location>
</feature>
<dbReference type="AlphaFoldDB" id="A0A6A5TMA6"/>